<dbReference type="OrthoDB" id="9796545at2"/>
<reference evidence="1 2" key="1">
    <citation type="submission" date="2019-03" db="EMBL/GenBank/DDBJ databases">
        <title>San Antonio Military Medical Center submission to MRSN (WRAIR), pending publication.</title>
        <authorList>
            <person name="Blyth D.M."/>
            <person name="Mccarthy S.L."/>
            <person name="Schall S.E."/>
            <person name="Stam J.A."/>
            <person name="Ong A.C."/>
            <person name="Mcgann P.T."/>
        </authorList>
    </citation>
    <scope>NUCLEOTIDE SEQUENCE [LARGE SCALE GENOMIC DNA]</scope>
    <source>
        <strain evidence="1 2">MRSN571793</strain>
    </source>
</reference>
<dbReference type="Proteomes" id="UP000297861">
    <property type="component" value="Unassembled WGS sequence"/>
</dbReference>
<dbReference type="STRING" id="1121485.GCA_000426485_02347"/>
<comment type="caution">
    <text evidence="1">The sequence shown here is derived from an EMBL/GenBank/DDBJ whole genome shotgun (WGS) entry which is preliminary data.</text>
</comment>
<dbReference type="EMBL" id="SOML01000003">
    <property type="protein sequence ID" value="TFD97423.1"/>
    <property type="molecule type" value="Genomic_DNA"/>
</dbReference>
<dbReference type="InterPro" id="IPR007922">
    <property type="entry name" value="DciA-like"/>
</dbReference>
<organism evidence="1 2">
    <name type="scientific">Dysgonomonas capnocytophagoides</name>
    <dbReference type="NCBI Taxonomy" id="45254"/>
    <lineage>
        <taxon>Bacteria</taxon>
        <taxon>Pseudomonadati</taxon>
        <taxon>Bacteroidota</taxon>
        <taxon>Bacteroidia</taxon>
        <taxon>Bacteroidales</taxon>
        <taxon>Dysgonomonadaceae</taxon>
        <taxon>Dysgonomonas</taxon>
    </lineage>
</organism>
<name>A0A4Y8L4A3_9BACT</name>
<dbReference type="PANTHER" id="PTHR36456">
    <property type="entry name" value="UPF0232 PROTEIN SCO3875"/>
    <property type="match status" value="1"/>
</dbReference>
<dbReference type="AlphaFoldDB" id="A0A4Y8L4A3"/>
<accession>A0A4Y8L4A3</accession>
<evidence type="ECO:0000313" key="1">
    <source>
        <dbReference type="EMBL" id="TFD97423.1"/>
    </source>
</evidence>
<dbReference type="PANTHER" id="PTHR36456:SF1">
    <property type="entry name" value="UPF0232 PROTEIN SCO3875"/>
    <property type="match status" value="1"/>
</dbReference>
<dbReference type="RefSeq" id="WP_026626254.1">
    <property type="nucleotide sequence ID" value="NZ_JAWZLG010000100.1"/>
</dbReference>
<gene>
    <name evidence="1" type="ORF">E2605_07080</name>
</gene>
<proteinExistence type="predicted"/>
<sequence length="97" mass="11288">MRKHNTESLGEALRQFFEENPFFQRKLAESRVISGWGKILGSAVSSYTTNIYFRNNILYVHLSSSVLRAELIMVKERIVQNLNTHVGMEVIQDIIFR</sequence>
<protein>
    <submittedName>
        <fullName evidence="1">DUF721 domain-containing protein</fullName>
    </submittedName>
</protein>
<dbReference type="Pfam" id="PF05258">
    <property type="entry name" value="DciA"/>
    <property type="match status" value="1"/>
</dbReference>
<keyword evidence="2" id="KW-1185">Reference proteome</keyword>
<evidence type="ECO:0000313" key="2">
    <source>
        <dbReference type="Proteomes" id="UP000297861"/>
    </source>
</evidence>